<gene>
    <name evidence="2" type="ORF">OUZ56_032681</name>
</gene>
<feature type="region of interest" description="Disordered" evidence="1">
    <location>
        <begin position="235"/>
        <end position="267"/>
    </location>
</feature>
<evidence type="ECO:0000313" key="2">
    <source>
        <dbReference type="EMBL" id="KAK4017369.1"/>
    </source>
</evidence>
<evidence type="ECO:0000313" key="3">
    <source>
        <dbReference type="Proteomes" id="UP001234178"/>
    </source>
</evidence>
<keyword evidence="3" id="KW-1185">Reference proteome</keyword>
<protein>
    <recommendedName>
        <fullName evidence="4">C2H2-type domain-containing protein</fullName>
    </recommendedName>
</protein>
<feature type="region of interest" description="Disordered" evidence="1">
    <location>
        <begin position="49"/>
        <end position="87"/>
    </location>
</feature>
<evidence type="ECO:0000256" key="1">
    <source>
        <dbReference type="SAM" id="MobiDB-lite"/>
    </source>
</evidence>
<accession>A0ABQ9ZWT9</accession>
<evidence type="ECO:0008006" key="4">
    <source>
        <dbReference type="Google" id="ProtNLM"/>
    </source>
</evidence>
<feature type="compositionally biased region" description="Basic residues" evidence="1">
    <location>
        <begin position="252"/>
        <end position="267"/>
    </location>
</feature>
<sequence>MAEEGASSRNATRVRIHGNAIKIPVALPNKLRCGERACQGERGKKALVRGTQETVGGETHQSSTLEERGSVHDPGSPNPAHSPLPTFTPCRIEGDKIILRYLGGPTKCPRCEWTTLAQNTRGMGSIHRHLETAHTLRLLKYWECGVCGFAGDGPTLKGHYQRLHSASHQSSSILSPWFFNADTSIQYSSVVATFQEEIAVTEYDRQELSVMGMPAIEEEGPGVLERCTADWIPKAPILEDPSPGKPRENPNGRKRNQNRQMQKGRRQIKAYRARKIQRLFNIYRRRAVGEVLGDRSPSYDGTVEAAEEYLERAYHRSSLPSQQCQSARVLYDTCDWSHPSRDQMDFVNRAPSQKELEATLRRATYTSPGVDGLEYRHLRDLDPDCIF</sequence>
<reference evidence="2 3" key="1">
    <citation type="journal article" date="2023" name="Nucleic Acids Res.">
        <title>The hologenome of Daphnia magna reveals possible DNA methylation and microbiome-mediated evolution of the host genome.</title>
        <authorList>
            <person name="Chaturvedi A."/>
            <person name="Li X."/>
            <person name="Dhandapani V."/>
            <person name="Marshall H."/>
            <person name="Kissane S."/>
            <person name="Cuenca-Cambronero M."/>
            <person name="Asole G."/>
            <person name="Calvet F."/>
            <person name="Ruiz-Romero M."/>
            <person name="Marangio P."/>
            <person name="Guigo R."/>
            <person name="Rago D."/>
            <person name="Mirbahai L."/>
            <person name="Eastwood N."/>
            <person name="Colbourne J.K."/>
            <person name="Zhou J."/>
            <person name="Mallon E."/>
            <person name="Orsini L."/>
        </authorList>
    </citation>
    <scope>NUCLEOTIDE SEQUENCE [LARGE SCALE GENOMIC DNA]</scope>
    <source>
        <strain evidence="2">LRV0_1</strain>
    </source>
</reference>
<proteinExistence type="predicted"/>
<dbReference type="Proteomes" id="UP001234178">
    <property type="component" value="Unassembled WGS sequence"/>
</dbReference>
<comment type="caution">
    <text evidence="2">The sequence shown here is derived from an EMBL/GenBank/DDBJ whole genome shotgun (WGS) entry which is preliminary data.</text>
</comment>
<organism evidence="2 3">
    <name type="scientific">Daphnia magna</name>
    <dbReference type="NCBI Taxonomy" id="35525"/>
    <lineage>
        <taxon>Eukaryota</taxon>
        <taxon>Metazoa</taxon>
        <taxon>Ecdysozoa</taxon>
        <taxon>Arthropoda</taxon>
        <taxon>Crustacea</taxon>
        <taxon>Branchiopoda</taxon>
        <taxon>Diplostraca</taxon>
        <taxon>Cladocera</taxon>
        <taxon>Anomopoda</taxon>
        <taxon>Daphniidae</taxon>
        <taxon>Daphnia</taxon>
    </lineage>
</organism>
<dbReference type="EMBL" id="JAOYFB010000006">
    <property type="protein sequence ID" value="KAK4017369.1"/>
    <property type="molecule type" value="Genomic_DNA"/>
</dbReference>
<name>A0ABQ9ZWT9_9CRUS</name>
<feature type="compositionally biased region" description="Polar residues" evidence="1">
    <location>
        <begin position="51"/>
        <end position="64"/>
    </location>
</feature>